<name>A0A085WJP8_9BACT</name>
<feature type="region of interest" description="Disordered" evidence="1">
    <location>
        <begin position="193"/>
        <end position="220"/>
    </location>
</feature>
<keyword evidence="3" id="KW-1185">Reference proteome</keyword>
<dbReference type="STRING" id="394096.DB31_7148"/>
<dbReference type="PATRIC" id="fig|394096.3.peg.3191"/>
<sequence>MPTQRQQALPAPRVPHLHRAVIRPGHHSLPVRTPPARIHKARVPAQRQQALPAPCVPHLHRAVIRPGHHSLPVRTPPARSHTARVPAQRQQALSAPRVPHLHRAVIRPGHHSLPVRTPPARSHKARVPAQRQQALPAPRVPHLHRAVIRPGHHSLPVRTPLARIHKARVPAQRQQALSAPRVPHLHRAVRRPGHHSLPVRTPPARSHKARVPAQRQQALPAPRVPHLHRAVIRPGHHSLPVRTPPARSHKARVSLQDHQPRALSPRMTRALVDQRSLVLPILRQSGPSSAHSDPLATLELSTLEVRLHQRASFPPEPAEVAPLGADTRRAHAQEHRLPGLHACELSIPKLHVLEPRTVEPRAREVGSTKVERLRGATALEPPALQVRSRQLHPCRRGRRVPLLERAHPVREGQPGGAQRVSPQNGLHGAQGLLGVSLPLHELPEEVHRLPGHLLQRPPLQLAFLQGALEVGGQEVLLQGGMREAEVPLLIGRPQDKGRRAQVLLQYRTLLGGIRCGNRRVRQQVLVKPCLQPIHCPLLAALSPERGGELLHQLALMVLSQLVLPVVPVDP</sequence>
<evidence type="ECO:0000256" key="1">
    <source>
        <dbReference type="SAM" id="MobiDB-lite"/>
    </source>
</evidence>
<dbReference type="EMBL" id="JMCB01000006">
    <property type="protein sequence ID" value="KFE67911.1"/>
    <property type="molecule type" value="Genomic_DNA"/>
</dbReference>
<organism evidence="2 3">
    <name type="scientific">Hyalangium minutum</name>
    <dbReference type="NCBI Taxonomy" id="394096"/>
    <lineage>
        <taxon>Bacteria</taxon>
        <taxon>Pseudomonadati</taxon>
        <taxon>Myxococcota</taxon>
        <taxon>Myxococcia</taxon>
        <taxon>Myxococcales</taxon>
        <taxon>Cystobacterineae</taxon>
        <taxon>Archangiaceae</taxon>
        <taxon>Hyalangium</taxon>
    </lineage>
</organism>
<protein>
    <submittedName>
        <fullName evidence="2">Basic proline-rich protein</fullName>
    </submittedName>
</protein>
<gene>
    <name evidence="2" type="ORF">DB31_7148</name>
</gene>
<feature type="region of interest" description="Disordered" evidence="1">
    <location>
        <begin position="236"/>
        <end position="260"/>
    </location>
</feature>
<reference evidence="2 3" key="1">
    <citation type="submission" date="2014-04" db="EMBL/GenBank/DDBJ databases">
        <title>Genome assembly of Hyalangium minutum DSM 14724.</title>
        <authorList>
            <person name="Sharma G."/>
            <person name="Subramanian S."/>
        </authorList>
    </citation>
    <scope>NUCLEOTIDE SEQUENCE [LARGE SCALE GENOMIC DNA]</scope>
    <source>
        <strain evidence="2 3">DSM 14724</strain>
    </source>
</reference>
<evidence type="ECO:0000313" key="2">
    <source>
        <dbReference type="EMBL" id="KFE67911.1"/>
    </source>
</evidence>
<comment type="caution">
    <text evidence="2">The sequence shown here is derived from an EMBL/GenBank/DDBJ whole genome shotgun (WGS) entry which is preliminary data.</text>
</comment>
<evidence type="ECO:0000313" key="3">
    <source>
        <dbReference type="Proteomes" id="UP000028725"/>
    </source>
</evidence>
<dbReference type="Proteomes" id="UP000028725">
    <property type="component" value="Unassembled WGS sequence"/>
</dbReference>
<proteinExistence type="predicted"/>
<accession>A0A085WJP8</accession>
<dbReference type="AlphaFoldDB" id="A0A085WJP8"/>